<reference evidence="2" key="1">
    <citation type="submission" date="2022-11" db="UniProtKB">
        <authorList>
            <consortium name="WormBaseParasite"/>
        </authorList>
    </citation>
    <scope>IDENTIFICATION</scope>
</reference>
<keyword evidence="1" id="KW-1185">Reference proteome</keyword>
<proteinExistence type="predicted"/>
<dbReference type="WBParaSite" id="PEQ_0000497401-mRNA-1">
    <property type="protein sequence ID" value="PEQ_0000497401-mRNA-1"/>
    <property type="gene ID" value="PEQ_0000497401"/>
</dbReference>
<evidence type="ECO:0000313" key="2">
    <source>
        <dbReference type="WBParaSite" id="PEQ_0000497401-mRNA-1"/>
    </source>
</evidence>
<evidence type="ECO:0000313" key="1">
    <source>
        <dbReference type="Proteomes" id="UP000887564"/>
    </source>
</evidence>
<protein>
    <submittedName>
        <fullName evidence="2">Uncharacterized protein</fullName>
    </submittedName>
</protein>
<organism evidence="1 2">
    <name type="scientific">Parascaris equorum</name>
    <name type="common">Equine roundworm</name>
    <dbReference type="NCBI Taxonomy" id="6256"/>
    <lineage>
        <taxon>Eukaryota</taxon>
        <taxon>Metazoa</taxon>
        <taxon>Ecdysozoa</taxon>
        <taxon>Nematoda</taxon>
        <taxon>Chromadorea</taxon>
        <taxon>Rhabditida</taxon>
        <taxon>Spirurina</taxon>
        <taxon>Ascaridomorpha</taxon>
        <taxon>Ascaridoidea</taxon>
        <taxon>Ascarididae</taxon>
        <taxon>Parascaris</taxon>
    </lineage>
</organism>
<dbReference type="Proteomes" id="UP000887564">
    <property type="component" value="Unplaced"/>
</dbReference>
<sequence length="84" mass="10094">MVGPIRTENERATEKYVENMRKQMETASKKNRPLTIRQKHKAQKIKKKYADQEEDERIMRAIWLGSREVPTKENQGWHMLKIKV</sequence>
<name>A0A914RSN5_PAREQ</name>
<accession>A0A914RSN5</accession>
<dbReference type="AlphaFoldDB" id="A0A914RSN5"/>